<evidence type="ECO:0000313" key="1">
    <source>
        <dbReference type="EMBL" id="KAJ1164105.1"/>
    </source>
</evidence>
<accession>A0AAV7SJ88</accession>
<sequence>MLCRGRLNFSPLMSLLKYPVTVEVRNGRIEVNWTSLLDNNRKRIQLFLPEELGEWSLQTLDFESENFRSRQSAGGKWPELRKSL</sequence>
<name>A0AAV7SJ88_PLEWA</name>
<dbReference type="EMBL" id="JANPWB010000008">
    <property type="protein sequence ID" value="KAJ1164105.1"/>
    <property type="molecule type" value="Genomic_DNA"/>
</dbReference>
<comment type="caution">
    <text evidence="1">The sequence shown here is derived from an EMBL/GenBank/DDBJ whole genome shotgun (WGS) entry which is preliminary data.</text>
</comment>
<protein>
    <submittedName>
        <fullName evidence="1">Uncharacterized protein</fullName>
    </submittedName>
</protein>
<gene>
    <name evidence="1" type="ORF">NDU88_004551</name>
</gene>
<dbReference type="Proteomes" id="UP001066276">
    <property type="component" value="Chromosome 4_2"/>
</dbReference>
<dbReference type="AlphaFoldDB" id="A0AAV7SJ88"/>
<reference evidence="1" key="1">
    <citation type="journal article" date="2022" name="bioRxiv">
        <title>Sequencing and chromosome-scale assembly of the giantPleurodeles waltlgenome.</title>
        <authorList>
            <person name="Brown T."/>
            <person name="Elewa A."/>
            <person name="Iarovenko S."/>
            <person name="Subramanian E."/>
            <person name="Araus A.J."/>
            <person name="Petzold A."/>
            <person name="Susuki M."/>
            <person name="Suzuki K.-i.T."/>
            <person name="Hayashi T."/>
            <person name="Toyoda A."/>
            <person name="Oliveira C."/>
            <person name="Osipova E."/>
            <person name="Leigh N.D."/>
            <person name="Simon A."/>
            <person name="Yun M.H."/>
        </authorList>
    </citation>
    <scope>NUCLEOTIDE SEQUENCE</scope>
    <source>
        <strain evidence="1">20211129_DDA</strain>
        <tissue evidence="1">Liver</tissue>
    </source>
</reference>
<organism evidence="1 2">
    <name type="scientific">Pleurodeles waltl</name>
    <name type="common">Iberian ribbed newt</name>
    <dbReference type="NCBI Taxonomy" id="8319"/>
    <lineage>
        <taxon>Eukaryota</taxon>
        <taxon>Metazoa</taxon>
        <taxon>Chordata</taxon>
        <taxon>Craniata</taxon>
        <taxon>Vertebrata</taxon>
        <taxon>Euteleostomi</taxon>
        <taxon>Amphibia</taxon>
        <taxon>Batrachia</taxon>
        <taxon>Caudata</taxon>
        <taxon>Salamandroidea</taxon>
        <taxon>Salamandridae</taxon>
        <taxon>Pleurodelinae</taxon>
        <taxon>Pleurodeles</taxon>
    </lineage>
</organism>
<proteinExistence type="predicted"/>
<evidence type="ECO:0000313" key="2">
    <source>
        <dbReference type="Proteomes" id="UP001066276"/>
    </source>
</evidence>
<keyword evidence="2" id="KW-1185">Reference proteome</keyword>